<feature type="signal peptide" evidence="1">
    <location>
        <begin position="1"/>
        <end position="26"/>
    </location>
</feature>
<sequence>MKFPIAPGLGLMVLVAGMTEAGPSLAIPNPASVFCEEVGGRLIIVREPGGDVGICRFSDGSIVEEWTLYRAVRSREGGKALREFVQSTAAPLPGAHATWAEQRCAGSGGQAQTWSSVASPGVSVAMCTFDDRTAIGAWTLFGGRGRYPVLAAVLSRGR</sequence>
<gene>
    <name evidence="2" type="ORF">BE18_02935</name>
</gene>
<protein>
    <recommendedName>
        <fullName evidence="4">DUF333 domain-containing protein</fullName>
    </recommendedName>
</protein>
<proteinExistence type="predicted"/>
<dbReference type="PANTHER" id="PTHR38008:SF2">
    <property type="entry name" value="HEMOLYSIN"/>
    <property type="match status" value="1"/>
</dbReference>
<evidence type="ECO:0000256" key="1">
    <source>
        <dbReference type="SAM" id="SignalP"/>
    </source>
</evidence>
<dbReference type="PANTHER" id="PTHR38008">
    <property type="entry name" value="HEMOLYSIN-RELATED"/>
    <property type="match status" value="1"/>
</dbReference>
<evidence type="ECO:0000313" key="2">
    <source>
        <dbReference type="EMBL" id="KYF77087.1"/>
    </source>
</evidence>
<reference evidence="2 3" key="1">
    <citation type="submission" date="2014-02" db="EMBL/GenBank/DDBJ databases">
        <title>The small core and large imbalanced accessory genome model reveals a collaborative survival strategy of Sorangium cellulosum strains in nature.</title>
        <authorList>
            <person name="Han K."/>
            <person name="Peng R."/>
            <person name="Blom J."/>
            <person name="Li Y.-Z."/>
        </authorList>
    </citation>
    <scope>NUCLEOTIDE SEQUENCE [LARGE SCALE GENOMIC DNA]</scope>
    <source>
        <strain evidence="2 3">So0149</strain>
    </source>
</reference>
<evidence type="ECO:0000313" key="3">
    <source>
        <dbReference type="Proteomes" id="UP000075515"/>
    </source>
</evidence>
<accession>A0A150SSQ3</accession>
<feature type="chain" id="PRO_5008867008" description="DUF333 domain-containing protein" evidence="1">
    <location>
        <begin position="27"/>
        <end position="158"/>
    </location>
</feature>
<comment type="caution">
    <text evidence="2">The sequence shown here is derived from an EMBL/GenBank/DDBJ whole genome shotgun (WGS) entry which is preliminary data.</text>
</comment>
<dbReference type="EMBL" id="JEMC01003963">
    <property type="protein sequence ID" value="KYF77087.1"/>
    <property type="molecule type" value="Genomic_DNA"/>
</dbReference>
<evidence type="ECO:0008006" key="4">
    <source>
        <dbReference type="Google" id="ProtNLM"/>
    </source>
</evidence>
<dbReference type="Proteomes" id="UP000075515">
    <property type="component" value="Unassembled WGS sequence"/>
</dbReference>
<organism evidence="2 3">
    <name type="scientific">Sorangium cellulosum</name>
    <name type="common">Polyangium cellulosum</name>
    <dbReference type="NCBI Taxonomy" id="56"/>
    <lineage>
        <taxon>Bacteria</taxon>
        <taxon>Pseudomonadati</taxon>
        <taxon>Myxococcota</taxon>
        <taxon>Polyangia</taxon>
        <taxon>Polyangiales</taxon>
        <taxon>Polyangiaceae</taxon>
        <taxon>Sorangium</taxon>
    </lineage>
</organism>
<dbReference type="InterPro" id="IPR005590">
    <property type="entry name" value="DUF333"/>
</dbReference>
<dbReference type="AlphaFoldDB" id="A0A150SSQ3"/>
<keyword evidence="1" id="KW-0732">Signal</keyword>
<name>A0A150SSQ3_SORCE</name>
<dbReference type="Pfam" id="PF03891">
    <property type="entry name" value="DUF333"/>
    <property type="match status" value="1"/>
</dbReference>